<dbReference type="FunFam" id="1.10.760.10:FF:000038">
    <property type="entry name" value="Cytochrome c6"/>
    <property type="match status" value="1"/>
</dbReference>
<dbReference type="RefSeq" id="YP_009393635.1">
    <property type="nucleotide sequence ID" value="NC_035269.1"/>
</dbReference>
<evidence type="ECO:0000256" key="4">
    <source>
        <dbReference type="ARBA" id="ARBA00022448"/>
    </source>
</evidence>
<dbReference type="PANTHER" id="PTHR34688">
    <property type="entry name" value="CYTOCHROME C6, CHLOROPLASTIC"/>
    <property type="match status" value="1"/>
</dbReference>
<evidence type="ECO:0000259" key="12">
    <source>
        <dbReference type="PROSITE" id="PS51007"/>
    </source>
</evidence>
<feature type="binding site" description="axial binding residue" evidence="11">
    <location>
        <position position="82"/>
    </location>
    <ligand>
        <name>heme c</name>
        <dbReference type="ChEBI" id="CHEBI:61717"/>
    </ligand>
    <ligandPart>
        <name>Fe</name>
        <dbReference type="ChEBI" id="CHEBI:18248"/>
    </ligandPart>
</feature>
<feature type="binding site" description="axial binding residue" evidence="11">
    <location>
        <position position="42"/>
    </location>
    <ligand>
        <name>heme c</name>
        <dbReference type="ChEBI" id="CHEBI:61717"/>
    </ligand>
    <ligandPart>
        <name>Fe</name>
        <dbReference type="ChEBI" id="CHEBI:18248"/>
    </ligandPart>
</feature>
<dbReference type="Pfam" id="PF13442">
    <property type="entry name" value="Cytochrome_CBB3"/>
    <property type="match status" value="1"/>
</dbReference>
<evidence type="ECO:0000256" key="5">
    <source>
        <dbReference type="ARBA" id="ARBA00022531"/>
    </source>
</evidence>
<dbReference type="EMBL" id="MF101422">
    <property type="protein sequence ID" value="ARW62197.1"/>
    <property type="molecule type" value="Genomic_DNA"/>
</dbReference>
<keyword evidence="10 11" id="KW-0793">Thylakoid</keyword>
<comment type="function">
    <text evidence="1 11">Functions as an electron carrier between membrane-bound cytochrome b6-f and photosystem I in oxygenic photosynthesis.</text>
</comment>
<dbReference type="PRINTS" id="PR00605">
    <property type="entry name" value="CYTCHROMECIC"/>
</dbReference>
<reference evidence="13" key="1">
    <citation type="journal article" date="2017" name="J. Phycol.">
        <title>Analysis of chloroplast genomes and a supermatrix inform reclassification of the Rhodomelaceae (Rhodophyta).</title>
        <authorList>
            <person name="Diaz-Tapia P."/>
            <person name="Maggs C.A."/>
            <person name="West J.A."/>
            <person name="Verbruggen H."/>
        </authorList>
    </citation>
    <scope>NUCLEOTIDE SEQUENCE</scope>
    <source>
        <strain evidence="13">JW4523</strain>
    </source>
</reference>
<protein>
    <recommendedName>
        <fullName evidence="11">Cytochrome c6</fullName>
    </recommendedName>
    <alternativeName>
        <fullName evidence="11">Cytochrome c-553</fullName>
    </alternativeName>
    <alternativeName>
        <fullName evidence="11">Cytochrome c553</fullName>
    </alternativeName>
    <alternativeName>
        <fullName evidence="11">Soluble cytochrome f</fullName>
    </alternativeName>
</protein>
<geneLocation type="chloroplast" evidence="13"/>
<keyword evidence="5 11" id="KW-0602">Photosynthesis</keyword>
<dbReference type="PROSITE" id="PS51007">
    <property type="entry name" value="CYTC"/>
    <property type="match status" value="1"/>
</dbReference>
<evidence type="ECO:0000256" key="8">
    <source>
        <dbReference type="ARBA" id="ARBA00022982"/>
    </source>
</evidence>
<keyword evidence="13" id="KW-0934">Plastid</keyword>
<keyword evidence="11" id="KW-0732">Signal</keyword>
<dbReference type="Gene3D" id="1.10.760.10">
    <property type="entry name" value="Cytochrome c-like domain"/>
    <property type="match status" value="1"/>
</dbReference>
<gene>
    <name evidence="11 13" type="primary">petJ</name>
</gene>
<dbReference type="InterPro" id="IPR023655">
    <property type="entry name" value="Cyt_C6"/>
</dbReference>
<keyword evidence="6 11" id="KW-0349">Heme</keyword>
<evidence type="ECO:0000256" key="10">
    <source>
        <dbReference type="ARBA" id="ARBA00023078"/>
    </source>
</evidence>
<evidence type="ECO:0000256" key="11">
    <source>
        <dbReference type="HAMAP-Rule" id="MF_00594"/>
    </source>
</evidence>
<evidence type="ECO:0000256" key="6">
    <source>
        <dbReference type="ARBA" id="ARBA00022617"/>
    </source>
</evidence>
<proteinExistence type="inferred from homology"/>
<dbReference type="GO" id="GO:0015979">
    <property type="term" value="P:photosynthesis"/>
    <property type="evidence" value="ECO:0007669"/>
    <property type="project" value="UniProtKB-UniRule"/>
</dbReference>
<dbReference type="GO" id="GO:0005506">
    <property type="term" value="F:iron ion binding"/>
    <property type="evidence" value="ECO:0007669"/>
    <property type="project" value="InterPro"/>
</dbReference>
<feature type="domain" description="Cytochrome c" evidence="12">
    <location>
        <begin position="25"/>
        <end position="105"/>
    </location>
</feature>
<dbReference type="AlphaFoldDB" id="A0A1Z1M7Y2"/>
<dbReference type="NCBIfam" id="NF045930">
    <property type="entry name" value="Cytc6PetJCyano"/>
    <property type="match status" value="1"/>
</dbReference>
<dbReference type="GO" id="GO:0009543">
    <property type="term" value="C:chloroplast thylakoid lumen"/>
    <property type="evidence" value="ECO:0007669"/>
    <property type="project" value="UniProtKB-SubCell"/>
</dbReference>
<keyword evidence="13" id="KW-0150">Chloroplast</keyword>
<evidence type="ECO:0000256" key="3">
    <source>
        <dbReference type="ARBA" id="ARBA00009650"/>
    </source>
</evidence>
<comment type="similarity">
    <text evidence="3 11">Belongs to the cytochrome c family. PetJ subfamily.</text>
</comment>
<name>A0A1Z1M7Y2_9FLOR</name>
<evidence type="ECO:0000256" key="1">
    <source>
        <dbReference type="ARBA" id="ARBA00002347"/>
    </source>
</evidence>
<feature type="chain" id="PRO_5013414969" description="Cytochrome c6" evidence="11">
    <location>
        <begin position="25"/>
        <end position="109"/>
    </location>
</feature>
<keyword evidence="4 11" id="KW-0813">Transport</keyword>
<accession>A0A1Z1M7Y2</accession>
<dbReference type="GeneID" id="33355364"/>
<comment type="subunit">
    <text evidence="11">Monomer.</text>
</comment>
<dbReference type="InterPro" id="IPR008168">
    <property type="entry name" value="Cyt_C_IC"/>
</dbReference>
<organism evidence="13">
    <name type="scientific">Caloglossa beccarii</name>
    <dbReference type="NCBI Taxonomy" id="131038"/>
    <lineage>
        <taxon>Eukaryota</taxon>
        <taxon>Rhodophyta</taxon>
        <taxon>Florideophyceae</taxon>
        <taxon>Rhodymeniophycidae</taxon>
        <taxon>Ceramiales</taxon>
        <taxon>Delesseriaceae</taxon>
        <taxon>Caloglossa</taxon>
    </lineage>
</organism>
<sequence length="109" mass="12041" precursor="true">MKYVLRLLALSQLLLLFNLKLSFAQDIEAGQQIFSQNCTACHSGGLNVIFPDKTLQKEVLAKYGMNSIEAITKQVTEGKNAMPSFGGRLSDDDIKNVANYVLSQSEIGW</sequence>
<feature type="binding site" description="covalent" evidence="11">
    <location>
        <position position="38"/>
    </location>
    <ligand>
        <name>heme c</name>
        <dbReference type="ChEBI" id="CHEBI:61717"/>
    </ligand>
</feature>
<feature type="signal peptide" evidence="11">
    <location>
        <begin position="1"/>
        <end position="24"/>
    </location>
</feature>
<dbReference type="SUPFAM" id="SSF46626">
    <property type="entry name" value="Cytochrome c"/>
    <property type="match status" value="1"/>
</dbReference>
<comment type="PTM">
    <text evidence="11">Binds 1 heme c group per subunit.</text>
</comment>
<keyword evidence="9 11" id="KW-0408">Iron</keyword>
<dbReference type="GO" id="GO:0009055">
    <property type="term" value="F:electron transfer activity"/>
    <property type="evidence" value="ECO:0007669"/>
    <property type="project" value="UniProtKB-UniRule"/>
</dbReference>
<evidence type="ECO:0000256" key="9">
    <source>
        <dbReference type="ARBA" id="ARBA00023004"/>
    </source>
</evidence>
<dbReference type="PANTHER" id="PTHR34688:SF2">
    <property type="entry name" value="CYTOCHROME C6, CHLOROPLASTIC"/>
    <property type="match status" value="1"/>
</dbReference>
<feature type="binding site" description="covalent" evidence="11">
    <location>
        <position position="41"/>
    </location>
    <ligand>
        <name>heme c</name>
        <dbReference type="ChEBI" id="CHEBI:61717"/>
    </ligand>
</feature>
<keyword evidence="8 11" id="KW-0249">Electron transport</keyword>
<dbReference type="InterPro" id="IPR009056">
    <property type="entry name" value="Cyt_c-like_dom"/>
</dbReference>
<dbReference type="HAMAP" id="MF_00594">
    <property type="entry name" value="Cytc_PetJ"/>
    <property type="match status" value="1"/>
</dbReference>
<dbReference type="InterPro" id="IPR036909">
    <property type="entry name" value="Cyt_c-like_dom_sf"/>
</dbReference>
<evidence type="ECO:0000313" key="13">
    <source>
        <dbReference type="EMBL" id="ARW62197.1"/>
    </source>
</evidence>
<comment type="subcellular location">
    <subcellularLocation>
        <location evidence="2 11">Plastid</location>
        <location evidence="2 11">Chloroplast thylakoid lumen</location>
    </subcellularLocation>
</comment>
<evidence type="ECO:0000256" key="2">
    <source>
        <dbReference type="ARBA" id="ARBA00004456"/>
    </source>
</evidence>
<dbReference type="GO" id="GO:0020037">
    <property type="term" value="F:heme binding"/>
    <property type="evidence" value="ECO:0007669"/>
    <property type="project" value="InterPro"/>
</dbReference>
<evidence type="ECO:0000256" key="7">
    <source>
        <dbReference type="ARBA" id="ARBA00022723"/>
    </source>
</evidence>
<keyword evidence="7 11" id="KW-0479">Metal-binding</keyword>